<name>A0ACB8YKK9_9ASTR</name>
<dbReference type="EMBL" id="CM042044">
    <property type="protein sequence ID" value="KAI3685948.1"/>
    <property type="molecule type" value="Genomic_DNA"/>
</dbReference>
<keyword evidence="2" id="KW-1185">Reference proteome</keyword>
<evidence type="ECO:0000313" key="1">
    <source>
        <dbReference type="EMBL" id="KAI3685948.1"/>
    </source>
</evidence>
<sequence>MPYNQSLLNNLDHIEYANMLVDVSSTLTYIPSDTFYGHFSPRLTNAIGGETVADPQGYDTICYKDLNLERVPDVTFRFIGDNVVVPRRPCFWKFKKGCLA</sequence>
<gene>
    <name evidence="1" type="ORF">L1987_79617</name>
</gene>
<reference evidence="1 2" key="2">
    <citation type="journal article" date="2022" name="Mol. Ecol. Resour.">
        <title>The genomes of chicory, endive, great burdock and yacon provide insights into Asteraceae paleo-polyploidization history and plant inulin production.</title>
        <authorList>
            <person name="Fan W."/>
            <person name="Wang S."/>
            <person name="Wang H."/>
            <person name="Wang A."/>
            <person name="Jiang F."/>
            <person name="Liu H."/>
            <person name="Zhao H."/>
            <person name="Xu D."/>
            <person name="Zhang Y."/>
        </authorList>
    </citation>
    <scope>NUCLEOTIDE SEQUENCE [LARGE SCALE GENOMIC DNA]</scope>
    <source>
        <strain evidence="2">cv. Yunnan</strain>
        <tissue evidence="1">Leaves</tissue>
    </source>
</reference>
<accession>A0ACB8YKK9</accession>
<evidence type="ECO:0000313" key="2">
    <source>
        <dbReference type="Proteomes" id="UP001056120"/>
    </source>
</evidence>
<dbReference type="Proteomes" id="UP001056120">
    <property type="component" value="Linkage Group LG27"/>
</dbReference>
<protein>
    <submittedName>
        <fullName evidence="1">Uncharacterized protein</fullName>
    </submittedName>
</protein>
<reference evidence="2" key="1">
    <citation type="journal article" date="2022" name="Mol. Ecol. Resour.">
        <title>The genomes of chicory, endive, great burdock and yacon provide insights into Asteraceae palaeo-polyploidization history and plant inulin production.</title>
        <authorList>
            <person name="Fan W."/>
            <person name="Wang S."/>
            <person name="Wang H."/>
            <person name="Wang A."/>
            <person name="Jiang F."/>
            <person name="Liu H."/>
            <person name="Zhao H."/>
            <person name="Xu D."/>
            <person name="Zhang Y."/>
        </authorList>
    </citation>
    <scope>NUCLEOTIDE SEQUENCE [LARGE SCALE GENOMIC DNA]</scope>
    <source>
        <strain evidence="2">cv. Yunnan</strain>
    </source>
</reference>
<proteinExistence type="predicted"/>
<organism evidence="1 2">
    <name type="scientific">Smallanthus sonchifolius</name>
    <dbReference type="NCBI Taxonomy" id="185202"/>
    <lineage>
        <taxon>Eukaryota</taxon>
        <taxon>Viridiplantae</taxon>
        <taxon>Streptophyta</taxon>
        <taxon>Embryophyta</taxon>
        <taxon>Tracheophyta</taxon>
        <taxon>Spermatophyta</taxon>
        <taxon>Magnoliopsida</taxon>
        <taxon>eudicotyledons</taxon>
        <taxon>Gunneridae</taxon>
        <taxon>Pentapetalae</taxon>
        <taxon>asterids</taxon>
        <taxon>campanulids</taxon>
        <taxon>Asterales</taxon>
        <taxon>Asteraceae</taxon>
        <taxon>Asteroideae</taxon>
        <taxon>Heliantheae alliance</taxon>
        <taxon>Millerieae</taxon>
        <taxon>Smallanthus</taxon>
    </lineage>
</organism>
<comment type="caution">
    <text evidence="1">The sequence shown here is derived from an EMBL/GenBank/DDBJ whole genome shotgun (WGS) entry which is preliminary data.</text>
</comment>